<reference evidence="2" key="1">
    <citation type="journal article" date="2024" name="Front. Bioeng. Biotechnol.">
        <title>Genome-scale model development and genomic sequencing of the oleaginous clade Lipomyces.</title>
        <authorList>
            <person name="Czajka J.J."/>
            <person name="Han Y."/>
            <person name="Kim J."/>
            <person name="Mondo S.J."/>
            <person name="Hofstad B.A."/>
            <person name="Robles A."/>
            <person name="Haridas S."/>
            <person name="Riley R."/>
            <person name="LaButti K."/>
            <person name="Pangilinan J."/>
            <person name="Andreopoulos W."/>
            <person name="Lipzen A."/>
            <person name="Yan J."/>
            <person name="Wang M."/>
            <person name="Ng V."/>
            <person name="Grigoriev I.V."/>
            <person name="Spatafora J.W."/>
            <person name="Magnuson J.K."/>
            <person name="Baker S.E."/>
            <person name="Pomraning K.R."/>
        </authorList>
    </citation>
    <scope>NUCLEOTIDE SEQUENCE [LARGE SCALE GENOMIC DNA]</scope>
    <source>
        <strain evidence="2">CBS 7786</strain>
    </source>
</reference>
<accession>A0ACC3STJ2</accession>
<evidence type="ECO:0000313" key="2">
    <source>
        <dbReference type="Proteomes" id="UP001433508"/>
    </source>
</evidence>
<keyword evidence="2" id="KW-1185">Reference proteome</keyword>
<protein>
    <submittedName>
        <fullName evidence="1">Uncharacterized protein</fullName>
    </submittedName>
</protein>
<evidence type="ECO:0000313" key="1">
    <source>
        <dbReference type="EMBL" id="KAK9234927.1"/>
    </source>
</evidence>
<comment type="caution">
    <text evidence="1">The sequence shown here is derived from an EMBL/GenBank/DDBJ whole genome shotgun (WGS) entry which is preliminary data.</text>
</comment>
<dbReference type="EMBL" id="MU971441">
    <property type="protein sequence ID" value="KAK9234927.1"/>
    <property type="molecule type" value="Genomic_DNA"/>
</dbReference>
<dbReference type="Proteomes" id="UP001433508">
    <property type="component" value="Unassembled WGS sequence"/>
</dbReference>
<gene>
    <name evidence="1" type="ORF">V1525DRAFT_458995</name>
</gene>
<proteinExistence type="predicted"/>
<organism evidence="1 2">
    <name type="scientific">Lipomyces kononenkoae</name>
    <name type="common">Yeast</name>
    <dbReference type="NCBI Taxonomy" id="34357"/>
    <lineage>
        <taxon>Eukaryota</taxon>
        <taxon>Fungi</taxon>
        <taxon>Dikarya</taxon>
        <taxon>Ascomycota</taxon>
        <taxon>Saccharomycotina</taxon>
        <taxon>Lipomycetes</taxon>
        <taxon>Lipomycetales</taxon>
        <taxon>Lipomycetaceae</taxon>
        <taxon>Lipomyces</taxon>
    </lineage>
</organism>
<name>A0ACC3STJ2_LIPKO</name>
<sequence length="584" mass="66511">MGVSETISRFTSVKAVFSEKDESIFDKNVPKYTPLVRSPVEDELATPLEHEELEVEVVAEGEPRLVRAHETSVVQLFYDLFFVANLSTFTSKHEITGVDELRSYLGFFIILWATWFQVAKYDVRFGNDSILERICKALQFGIMVGFAITGPEFSAVWEPGTSDAQAALEIYQVLTLILMASRIILTVQYIAVYYWLKDYPKVHFPLMVHIITSVCASVLFFGLFWSFNYTSNNTGRGIIGWYFTFAAEASAILFVSGRVRFMSFRHTPMVERLGLLTLIILGEGVIGLCEAISKANPRLHFGGDIVGQIITSVCIIYFLWILYSDQIEKRRVGRFRQGLWTALHLPLHVSIILVVEGQVTLTVWRKIQDLTNPLFDVSNLVPDPGESWDPFIQNLNTAVTTSFAQLPDPRIPIDISELMSFISTSINDTEILNNYVDLVYSSFINFCEVFDIKDINTNSSGEEAKFNELVQIFYNVYAYFFAAAGLTIIFLTALLRLGKREMYRTEIVVMAVRFVIGIGLCFLAFMDLPTLQVEGEAIYNYITSSWMVPTVFICYFIVVIVDYSIARYIRQKYNQWRMTFNSGA</sequence>